<dbReference type="PANTHER" id="PTHR23502:SF38">
    <property type="entry name" value="POLYAMINE TRANSPORTER 4"/>
    <property type="match status" value="1"/>
</dbReference>
<organism evidence="8">
    <name type="scientific">Cyberlindnera americana</name>
    <dbReference type="NCBI Taxonomy" id="36016"/>
    <lineage>
        <taxon>Eukaryota</taxon>
        <taxon>Fungi</taxon>
        <taxon>Dikarya</taxon>
        <taxon>Ascomycota</taxon>
        <taxon>Saccharomycotina</taxon>
        <taxon>Saccharomycetes</taxon>
        <taxon>Phaffomycetales</taxon>
        <taxon>Phaffomycetaceae</taxon>
        <taxon>Cyberlindnera</taxon>
    </lineage>
</organism>
<dbReference type="GO" id="GO:0140115">
    <property type="term" value="P:export across plasma membrane"/>
    <property type="evidence" value="ECO:0007669"/>
    <property type="project" value="UniProtKB-ARBA"/>
</dbReference>
<feature type="transmembrane region" description="Helical" evidence="6">
    <location>
        <begin position="295"/>
        <end position="313"/>
    </location>
</feature>
<dbReference type="InterPro" id="IPR036259">
    <property type="entry name" value="MFS_trans_sf"/>
</dbReference>
<dbReference type="PROSITE" id="PS50850">
    <property type="entry name" value="MFS"/>
    <property type="match status" value="1"/>
</dbReference>
<feature type="transmembrane region" description="Helical" evidence="6">
    <location>
        <begin position="638"/>
        <end position="657"/>
    </location>
</feature>
<feature type="transmembrane region" description="Helical" evidence="6">
    <location>
        <begin position="269"/>
        <end position="288"/>
    </location>
</feature>
<feature type="compositionally biased region" description="Low complexity" evidence="5">
    <location>
        <begin position="33"/>
        <end position="44"/>
    </location>
</feature>
<dbReference type="FunFam" id="1.20.1250.20:FF:000011">
    <property type="entry name" value="MFS multidrug transporter, putative"/>
    <property type="match status" value="1"/>
</dbReference>
<gene>
    <name evidence="8" type="ORF">g5671</name>
</gene>
<feature type="transmembrane region" description="Helical" evidence="6">
    <location>
        <begin position="228"/>
        <end position="249"/>
    </location>
</feature>
<dbReference type="PROSITE" id="PS00216">
    <property type="entry name" value="SUGAR_TRANSPORT_1"/>
    <property type="match status" value="1"/>
</dbReference>
<feature type="transmembrane region" description="Helical" evidence="6">
    <location>
        <begin position="545"/>
        <end position="563"/>
    </location>
</feature>
<feature type="region of interest" description="Disordered" evidence="5">
    <location>
        <begin position="87"/>
        <end position="120"/>
    </location>
</feature>
<feature type="transmembrane region" description="Helical" evidence="6">
    <location>
        <begin position="453"/>
        <end position="473"/>
    </location>
</feature>
<feature type="region of interest" description="Disordered" evidence="5">
    <location>
        <begin position="32"/>
        <end position="60"/>
    </location>
</feature>
<sequence length="699" mass="76934">MGAFGATKEEEAALRAAQQSVDQVDTVIGSAPSHHSLVSSQMSSTDYESAYSQIPTDDESEIDVTAQSADLTEQANDAASVETLRRDAAAAAADDTVEDEEQQTPLQEDIEPTVSSYNPIDTHEEIDDDVVAAEPLKLARTLSQAKSLHSFEDRNSIYGPAVISTNPTQQDDFNLALQKTLSRKSMLSKKSIVTGDNTEKEGINPAALDWDSPSDKDNPKNWPQWKRWSATMVTAGICLEVTFGSSLYVCGVPDLMVKLGVSQELAISGLSFYMLGLAFGPAVAAPISELFGRRVVYITSLPISMLLTMGVGLSTKIREILVLRFFAGFFASPAMAIAGGTIADIWEFEMMGLAMAGFCLAPFMGPVLGPVIGGFVAENKGWKWTMWVNLMFAGVILFPVLLTPETYKPVILHKRAKKRGVKLQKSEVSGVEFFKVMFTVTLMTPMKMLFTEPIVMVFSIYIAFIFAVLFGFFEAYPIIFRELYGMELGVSGLTFLGIMVGFMVGVVFYICMDRFVWFKKNADGSRGPRDEQGNLKFDPPESRLILAKVGAVVLPPSLFWLGWSSRLSVHWICPVIAGVPFGFGLILIFFCTMIYFSMSYPPLSLASALAANNLFRYIMASVFPLFTVQMYDRLGIDWASSLFAFIALALLPVPWIFEKWGPQLRMKSQYGYAAMIKKQAAETKALQEKVETSGSSVEV</sequence>
<evidence type="ECO:0000256" key="6">
    <source>
        <dbReference type="SAM" id="Phobius"/>
    </source>
</evidence>
<name>A0A5P8N941_9ASCO</name>
<dbReference type="InterPro" id="IPR011701">
    <property type="entry name" value="MFS"/>
</dbReference>
<dbReference type="GO" id="GO:0015606">
    <property type="term" value="F:spermidine transmembrane transporter activity"/>
    <property type="evidence" value="ECO:0007669"/>
    <property type="project" value="TreeGrafter"/>
</dbReference>
<feature type="transmembrane region" description="Helical" evidence="6">
    <location>
        <begin position="384"/>
        <end position="402"/>
    </location>
</feature>
<keyword evidence="2 6" id="KW-0812">Transmembrane</keyword>
<feature type="transmembrane region" description="Helical" evidence="6">
    <location>
        <begin position="325"/>
        <end position="346"/>
    </location>
</feature>
<dbReference type="CDD" id="cd17323">
    <property type="entry name" value="MFS_Tpo1_MDR_like"/>
    <property type="match status" value="1"/>
</dbReference>
<feature type="transmembrane region" description="Helical" evidence="6">
    <location>
        <begin position="569"/>
        <end position="596"/>
    </location>
</feature>
<dbReference type="EMBL" id="MK890678">
    <property type="protein sequence ID" value="QFR37183.1"/>
    <property type="molecule type" value="Genomic_DNA"/>
</dbReference>
<evidence type="ECO:0000256" key="1">
    <source>
        <dbReference type="ARBA" id="ARBA00004141"/>
    </source>
</evidence>
<evidence type="ECO:0000256" key="3">
    <source>
        <dbReference type="ARBA" id="ARBA00022989"/>
    </source>
</evidence>
<dbReference type="GO" id="GO:0000297">
    <property type="term" value="F:spermine transmembrane transporter activity"/>
    <property type="evidence" value="ECO:0007669"/>
    <property type="project" value="TreeGrafter"/>
</dbReference>
<keyword evidence="4 6" id="KW-0472">Membrane</keyword>
<keyword evidence="3 6" id="KW-1133">Transmembrane helix</keyword>
<dbReference type="Gene3D" id="1.20.1250.20">
    <property type="entry name" value="MFS general substrate transporter like domains"/>
    <property type="match status" value="1"/>
</dbReference>
<dbReference type="AlphaFoldDB" id="A0A5P8N941"/>
<accession>A0A5P8N941</accession>
<evidence type="ECO:0000256" key="2">
    <source>
        <dbReference type="ARBA" id="ARBA00022692"/>
    </source>
</evidence>
<feature type="compositionally biased region" description="Polar residues" evidence="5">
    <location>
        <begin position="45"/>
        <end position="55"/>
    </location>
</feature>
<protein>
    <submittedName>
        <fullName evidence="8">MFS transporter</fullName>
    </submittedName>
</protein>
<evidence type="ECO:0000256" key="4">
    <source>
        <dbReference type="ARBA" id="ARBA00023136"/>
    </source>
</evidence>
<dbReference type="Pfam" id="PF07690">
    <property type="entry name" value="MFS_1"/>
    <property type="match status" value="1"/>
</dbReference>
<evidence type="ECO:0000313" key="8">
    <source>
        <dbReference type="EMBL" id="QFR37183.1"/>
    </source>
</evidence>
<feature type="transmembrane region" description="Helical" evidence="6">
    <location>
        <begin position="353"/>
        <end position="372"/>
    </location>
</feature>
<dbReference type="InterPro" id="IPR020846">
    <property type="entry name" value="MFS_dom"/>
</dbReference>
<feature type="region of interest" description="Disordered" evidence="5">
    <location>
        <begin position="196"/>
        <end position="221"/>
    </location>
</feature>
<dbReference type="SUPFAM" id="SSF103473">
    <property type="entry name" value="MFS general substrate transporter"/>
    <property type="match status" value="1"/>
</dbReference>
<dbReference type="PANTHER" id="PTHR23502">
    <property type="entry name" value="MAJOR FACILITATOR SUPERFAMILY"/>
    <property type="match status" value="1"/>
</dbReference>
<evidence type="ECO:0000256" key="5">
    <source>
        <dbReference type="SAM" id="MobiDB-lite"/>
    </source>
</evidence>
<proteinExistence type="predicted"/>
<reference evidence="8" key="1">
    <citation type="journal article" date="2019" name="Front. Microbiol.">
        <title>An Overview of Genes From Cyberlindnera americana, a Symbiont Yeast Isolated From the Gut of the Bark Beetle Dendroctonus rhizophagus (Curculionidae: Scolytinae), Involved in the Detoxification Process Using Genome and Transcriptome Data.</title>
        <authorList>
            <person name="Soto-Robles L.V."/>
            <person name="Torres-Banda V."/>
            <person name="Rivera-Orduna F.N."/>
            <person name="Curiel-Quesada E."/>
            <person name="Hidalgo-Lara M.E."/>
            <person name="Zuniga G."/>
        </authorList>
    </citation>
    <scope>NUCLEOTIDE SEQUENCE</scope>
    <source>
        <strain evidence="8">ChDrAdgY46</strain>
    </source>
</reference>
<comment type="subcellular location">
    <subcellularLocation>
        <location evidence="1">Membrane</location>
        <topology evidence="1">Multi-pass membrane protein</topology>
    </subcellularLocation>
</comment>
<dbReference type="InterPro" id="IPR005829">
    <property type="entry name" value="Sugar_transporter_CS"/>
</dbReference>
<dbReference type="GO" id="GO:0042908">
    <property type="term" value="P:xenobiotic transport"/>
    <property type="evidence" value="ECO:0007669"/>
    <property type="project" value="UniProtKB-ARBA"/>
</dbReference>
<dbReference type="GO" id="GO:0005886">
    <property type="term" value="C:plasma membrane"/>
    <property type="evidence" value="ECO:0007669"/>
    <property type="project" value="TreeGrafter"/>
</dbReference>
<evidence type="ECO:0000259" key="7">
    <source>
        <dbReference type="PROSITE" id="PS50850"/>
    </source>
</evidence>
<feature type="transmembrane region" description="Helical" evidence="6">
    <location>
        <begin position="493"/>
        <end position="511"/>
    </location>
</feature>
<feature type="domain" description="Major facilitator superfamily (MFS) profile" evidence="7">
    <location>
        <begin position="230"/>
        <end position="665"/>
    </location>
</feature>